<keyword evidence="1" id="KW-0472">Membrane</keyword>
<reference evidence="2" key="1">
    <citation type="submission" date="2018-02" db="EMBL/GenBank/DDBJ databases">
        <title>Rhizophora mucronata_Transcriptome.</title>
        <authorList>
            <person name="Meera S.P."/>
            <person name="Sreeshan A."/>
            <person name="Augustine A."/>
        </authorList>
    </citation>
    <scope>NUCLEOTIDE SEQUENCE</scope>
    <source>
        <tissue evidence="2">Leaf</tissue>
    </source>
</reference>
<dbReference type="AlphaFoldDB" id="A0A2P2JQG7"/>
<organism evidence="2">
    <name type="scientific">Rhizophora mucronata</name>
    <name type="common">Asiatic mangrove</name>
    <dbReference type="NCBI Taxonomy" id="61149"/>
    <lineage>
        <taxon>Eukaryota</taxon>
        <taxon>Viridiplantae</taxon>
        <taxon>Streptophyta</taxon>
        <taxon>Embryophyta</taxon>
        <taxon>Tracheophyta</taxon>
        <taxon>Spermatophyta</taxon>
        <taxon>Magnoliopsida</taxon>
        <taxon>eudicotyledons</taxon>
        <taxon>Gunneridae</taxon>
        <taxon>Pentapetalae</taxon>
        <taxon>rosids</taxon>
        <taxon>fabids</taxon>
        <taxon>Malpighiales</taxon>
        <taxon>Rhizophoraceae</taxon>
        <taxon>Rhizophora</taxon>
    </lineage>
</organism>
<keyword evidence="1" id="KW-1133">Transmembrane helix</keyword>
<dbReference type="EMBL" id="GGEC01015234">
    <property type="protein sequence ID" value="MBW95717.1"/>
    <property type="molecule type" value="Transcribed_RNA"/>
</dbReference>
<sequence length="119" mass="13139">MVYVSCPSDNKMILATGFFLLLSTITLAPFLRPSAIFVPPSDTRQLTDCNASCLPVSVMRRSGKRRRAVEEKAMTESRSRGPRFCITNPIARLSKASFVPAMLPLTSRIVMRSTGARES</sequence>
<keyword evidence="1" id="KW-0812">Transmembrane</keyword>
<evidence type="ECO:0000313" key="2">
    <source>
        <dbReference type="EMBL" id="MBW95716.1"/>
    </source>
</evidence>
<accession>A0A2P2JQG7</accession>
<dbReference type="EMBL" id="GGEC01015235">
    <property type="protein sequence ID" value="MBW95718.1"/>
    <property type="molecule type" value="Transcribed_RNA"/>
</dbReference>
<name>A0A2P2JQG7_RHIMU</name>
<protein>
    <submittedName>
        <fullName evidence="2">Protein binding protein</fullName>
    </submittedName>
</protein>
<feature type="transmembrane region" description="Helical" evidence="1">
    <location>
        <begin position="12"/>
        <end position="31"/>
    </location>
</feature>
<proteinExistence type="predicted"/>
<dbReference type="EMBL" id="GGEC01015233">
    <property type="protein sequence ID" value="MBW95716.1"/>
    <property type="molecule type" value="Transcribed_RNA"/>
</dbReference>
<evidence type="ECO:0000256" key="1">
    <source>
        <dbReference type="SAM" id="Phobius"/>
    </source>
</evidence>